<dbReference type="Gene3D" id="1.10.150.80">
    <property type="entry name" value="HRDC domain"/>
    <property type="match status" value="1"/>
</dbReference>
<evidence type="ECO:0000256" key="4">
    <source>
        <dbReference type="ARBA" id="ARBA00022801"/>
    </source>
</evidence>
<dbReference type="Gene3D" id="3.30.420.10">
    <property type="entry name" value="Ribonuclease H-like superfamily/Ribonuclease H"/>
    <property type="match status" value="1"/>
</dbReference>
<dbReference type="GO" id="GO:0005737">
    <property type="term" value="C:cytoplasm"/>
    <property type="evidence" value="ECO:0007669"/>
    <property type="project" value="UniProtKB-SubCell"/>
</dbReference>
<evidence type="ECO:0000256" key="5">
    <source>
        <dbReference type="ARBA" id="ARBA00022839"/>
    </source>
</evidence>
<dbReference type="Pfam" id="PF00570">
    <property type="entry name" value="HRDC"/>
    <property type="match status" value="1"/>
</dbReference>
<comment type="catalytic activity">
    <reaction evidence="6">
        <text>Exonucleolytic cleavage that removes extra residues from the 3'-terminus of tRNA to produce 5'-mononucleotides.</text>
        <dbReference type="EC" id="3.1.13.5"/>
    </reaction>
</comment>
<dbReference type="InterPro" id="IPR002562">
    <property type="entry name" value="3'-5'_exonuclease_dom"/>
</dbReference>
<accession>A0A840SCH0</accession>
<evidence type="ECO:0000256" key="2">
    <source>
        <dbReference type="ARBA" id="ARBA00022694"/>
    </source>
</evidence>
<keyword evidence="3 6" id="KW-0540">Nuclease</keyword>
<dbReference type="EC" id="3.1.13.5" evidence="6"/>
<evidence type="ECO:0000313" key="8">
    <source>
        <dbReference type="EMBL" id="MBB5220489.1"/>
    </source>
</evidence>
<comment type="cofactor">
    <cofactor evidence="6">
        <name>a divalent metal cation</name>
        <dbReference type="ChEBI" id="CHEBI:60240"/>
    </cofactor>
</comment>
<keyword evidence="9" id="KW-1185">Reference proteome</keyword>
<dbReference type="PANTHER" id="PTHR47649:SF1">
    <property type="entry name" value="RIBONUCLEASE D"/>
    <property type="match status" value="1"/>
</dbReference>
<comment type="caution">
    <text evidence="8">The sequence shown here is derived from an EMBL/GenBank/DDBJ whole genome shotgun (WGS) entry which is preliminary data.</text>
</comment>
<dbReference type="SMART" id="SM00341">
    <property type="entry name" value="HRDC"/>
    <property type="match status" value="1"/>
</dbReference>
<dbReference type="NCBIfam" id="TIGR01388">
    <property type="entry name" value="rnd"/>
    <property type="match status" value="1"/>
</dbReference>
<dbReference type="GO" id="GO:0042780">
    <property type="term" value="P:tRNA 3'-end processing"/>
    <property type="evidence" value="ECO:0007669"/>
    <property type="project" value="UniProtKB-UniRule"/>
</dbReference>
<dbReference type="RefSeq" id="WP_343063178.1">
    <property type="nucleotide sequence ID" value="NZ_JACHFM010000001.1"/>
</dbReference>
<proteinExistence type="inferred from homology"/>
<gene>
    <name evidence="6" type="primary">rnd</name>
    <name evidence="8" type="ORF">HNP73_000410</name>
</gene>
<dbReference type="GO" id="GO:0033890">
    <property type="term" value="F:ribonuclease D activity"/>
    <property type="evidence" value="ECO:0007669"/>
    <property type="project" value="UniProtKB-UniRule"/>
</dbReference>
<dbReference type="AlphaFoldDB" id="A0A840SCH0"/>
<dbReference type="InterPro" id="IPR051086">
    <property type="entry name" value="RNase_D-like"/>
</dbReference>
<dbReference type="PANTHER" id="PTHR47649">
    <property type="entry name" value="RIBONUCLEASE D"/>
    <property type="match status" value="1"/>
</dbReference>
<dbReference type="SUPFAM" id="SSF53098">
    <property type="entry name" value="Ribonuclease H-like"/>
    <property type="match status" value="1"/>
</dbReference>
<keyword evidence="2 6" id="KW-0819">tRNA processing</keyword>
<dbReference type="InterPro" id="IPR002121">
    <property type="entry name" value="HRDC_dom"/>
</dbReference>
<feature type="domain" description="HRDC" evidence="7">
    <location>
        <begin position="213"/>
        <end position="294"/>
    </location>
</feature>
<dbReference type="SUPFAM" id="SSF47819">
    <property type="entry name" value="HRDC-like"/>
    <property type="match status" value="2"/>
</dbReference>
<keyword evidence="1 6" id="KW-0963">Cytoplasm</keyword>
<dbReference type="InterPro" id="IPR010997">
    <property type="entry name" value="HRDC-like_sf"/>
</dbReference>
<evidence type="ECO:0000313" key="9">
    <source>
        <dbReference type="Proteomes" id="UP000549457"/>
    </source>
</evidence>
<dbReference type="EMBL" id="JACHFM010000001">
    <property type="protein sequence ID" value="MBB5220489.1"/>
    <property type="molecule type" value="Genomic_DNA"/>
</dbReference>
<evidence type="ECO:0000256" key="6">
    <source>
        <dbReference type="HAMAP-Rule" id="MF_01899"/>
    </source>
</evidence>
<protein>
    <recommendedName>
        <fullName evidence="6">Ribonuclease D</fullName>
        <shortName evidence="6">RNase D</shortName>
        <ecNumber evidence="6">3.1.13.5</ecNumber>
    </recommendedName>
</protein>
<dbReference type="InterPro" id="IPR044876">
    <property type="entry name" value="HRDC_dom_sf"/>
</dbReference>
<dbReference type="Pfam" id="PF01612">
    <property type="entry name" value="DNA_pol_A_exo1"/>
    <property type="match status" value="1"/>
</dbReference>
<keyword evidence="5 6" id="KW-0269">Exonuclease</keyword>
<dbReference type="SMART" id="SM00474">
    <property type="entry name" value="35EXOc"/>
    <property type="match status" value="1"/>
</dbReference>
<evidence type="ECO:0000256" key="1">
    <source>
        <dbReference type="ARBA" id="ARBA00022490"/>
    </source>
</evidence>
<name>A0A840SCH0_9RHOB</name>
<dbReference type="GO" id="GO:0008408">
    <property type="term" value="F:3'-5' exonuclease activity"/>
    <property type="evidence" value="ECO:0007669"/>
    <property type="project" value="InterPro"/>
</dbReference>
<evidence type="ECO:0000256" key="3">
    <source>
        <dbReference type="ARBA" id="ARBA00022722"/>
    </source>
</evidence>
<dbReference type="GO" id="GO:0000166">
    <property type="term" value="F:nucleotide binding"/>
    <property type="evidence" value="ECO:0007669"/>
    <property type="project" value="InterPro"/>
</dbReference>
<dbReference type="InterPro" id="IPR012337">
    <property type="entry name" value="RNaseH-like_sf"/>
</dbReference>
<dbReference type="GO" id="GO:0003676">
    <property type="term" value="F:nucleic acid binding"/>
    <property type="evidence" value="ECO:0007669"/>
    <property type="project" value="InterPro"/>
</dbReference>
<dbReference type="InterPro" id="IPR036397">
    <property type="entry name" value="RNaseH_sf"/>
</dbReference>
<dbReference type="InterPro" id="IPR006292">
    <property type="entry name" value="RNase_D"/>
</dbReference>
<reference evidence="8 9" key="1">
    <citation type="submission" date="2020-08" db="EMBL/GenBank/DDBJ databases">
        <title>Genomic Encyclopedia of Type Strains, Phase IV (KMG-IV): sequencing the most valuable type-strain genomes for metagenomic binning, comparative biology and taxonomic classification.</title>
        <authorList>
            <person name="Goeker M."/>
        </authorList>
    </citation>
    <scope>NUCLEOTIDE SEQUENCE [LARGE SCALE GENOMIC DNA]</scope>
    <source>
        <strain evidence="8 9">DSM 101730</strain>
    </source>
</reference>
<sequence length="391" mass="43042">MTPPITDTDTLARFCAEAAGFPYITVDTEFLRERTYYAQLCLVQLARPGKGDEGAVLVDTLAENLSLEPLYELFRNRNVVKVFHAARQDLEIFETEAGTLPAPFFDTQVAAMVCGYGDQVGYETLVRQVARATIDKSSRFTDWSRRPLSQAQMAYALADVTHLRRIYEVLSKQLQETGRGPWVEEELAVLTDPATYRTDPTEAWARIKTRSTAPRFLAALRELARFRETMAQSKNVPRARILKDDALLELAANRPKSAEELGKSRLLLREARRGEIADGLLAAIASAETLPADEVPHPPESLARKPGSEALADLLRVLLKARSEQAGVAQRLIASSADLDALANGTPEEQIPALHGWRLEVFGADALRLKRGEIALAAAGNTVRVVPLDAA</sequence>
<evidence type="ECO:0000259" key="7">
    <source>
        <dbReference type="PROSITE" id="PS50967"/>
    </source>
</evidence>
<comment type="function">
    <text evidence="6">Exonuclease involved in the 3' processing of various precursor tRNAs. Initiates hydrolysis at the 3'-terminus of an RNA molecule and releases 5'-mononucleotides.</text>
</comment>
<organism evidence="8 9">
    <name type="scientific">Amaricoccus macauensis</name>
    <dbReference type="NCBI Taxonomy" id="57001"/>
    <lineage>
        <taxon>Bacteria</taxon>
        <taxon>Pseudomonadati</taxon>
        <taxon>Pseudomonadota</taxon>
        <taxon>Alphaproteobacteria</taxon>
        <taxon>Rhodobacterales</taxon>
        <taxon>Paracoccaceae</taxon>
        <taxon>Amaricoccus</taxon>
    </lineage>
</organism>
<comment type="similarity">
    <text evidence="6">Belongs to the RNase D family.</text>
</comment>
<dbReference type="CDD" id="cd06142">
    <property type="entry name" value="RNaseD_exo"/>
    <property type="match status" value="1"/>
</dbReference>
<dbReference type="Proteomes" id="UP000549457">
    <property type="component" value="Unassembled WGS sequence"/>
</dbReference>
<comment type="subcellular location">
    <subcellularLocation>
        <location evidence="6">Cytoplasm</location>
    </subcellularLocation>
</comment>
<keyword evidence="4 6" id="KW-0378">Hydrolase</keyword>
<dbReference type="HAMAP" id="MF_01899">
    <property type="entry name" value="RNase_D"/>
    <property type="match status" value="1"/>
</dbReference>
<dbReference type="PROSITE" id="PS50967">
    <property type="entry name" value="HRDC"/>
    <property type="match status" value="1"/>
</dbReference>